<keyword evidence="3" id="KW-1185">Reference proteome</keyword>
<feature type="region of interest" description="Disordered" evidence="1">
    <location>
        <begin position="1"/>
        <end position="51"/>
    </location>
</feature>
<comment type="caution">
    <text evidence="2">The sequence shown here is derived from an EMBL/GenBank/DDBJ whole genome shotgun (WGS) entry which is preliminary data.</text>
</comment>
<dbReference type="AlphaFoldDB" id="A0A540KBG3"/>
<feature type="compositionally biased region" description="Polar residues" evidence="1">
    <location>
        <begin position="22"/>
        <end position="34"/>
    </location>
</feature>
<proteinExistence type="predicted"/>
<dbReference type="Proteomes" id="UP000315295">
    <property type="component" value="Unassembled WGS sequence"/>
</dbReference>
<name>A0A540KBG3_MALBA</name>
<dbReference type="EMBL" id="VIEB01001530">
    <property type="protein sequence ID" value="TQD71566.1"/>
    <property type="molecule type" value="Genomic_DNA"/>
</dbReference>
<sequence>MVHSYSGGSRGGGSWNMIPSMPTHSNPSTPSSQDHMYLHGSTISSSSSNNSSANRSSSVFFFSNSSANRSSSVFFFSNSSSSGNNDNNSNINRSSITSRSPHIFISSMYPNSKTLTSTHLYTSVCVCVCMYTIKNAYWFEFMPNFVGFALYNAVGGGISGQDREWNQGSAV</sequence>
<feature type="compositionally biased region" description="Low complexity" evidence="1">
    <location>
        <begin position="40"/>
        <end position="51"/>
    </location>
</feature>
<reference evidence="2 3" key="1">
    <citation type="journal article" date="2019" name="G3 (Bethesda)">
        <title>Sequencing of a Wild Apple (Malus baccata) Genome Unravels the Differences Between Cultivated and Wild Apple Species Regarding Disease Resistance and Cold Tolerance.</title>
        <authorList>
            <person name="Chen X."/>
        </authorList>
    </citation>
    <scope>NUCLEOTIDE SEQUENCE [LARGE SCALE GENOMIC DNA]</scope>
    <source>
        <strain evidence="3">cv. Shandingzi</strain>
        <tissue evidence="2">Leaves</tissue>
    </source>
</reference>
<evidence type="ECO:0000313" key="3">
    <source>
        <dbReference type="Proteomes" id="UP000315295"/>
    </source>
</evidence>
<evidence type="ECO:0000313" key="2">
    <source>
        <dbReference type="EMBL" id="TQD71566.1"/>
    </source>
</evidence>
<dbReference type="STRING" id="106549.A0A540KBG3"/>
<organism evidence="2 3">
    <name type="scientific">Malus baccata</name>
    <name type="common">Siberian crab apple</name>
    <name type="synonym">Pyrus baccata</name>
    <dbReference type="NCBI Taxonomy" id="106549"/>
    <lineage>
        <taxon>Eukaryota</taxon>
        <taxon>Viridiplantae</taxon>
        <taxon>Streptophyta</taxon>
        <taxon>Embryophyta</taxon>
        <taxon>Tracheophyta</taxon>
        <taxon>Spermatophyta</taxon>
        <taxon>Magnoliopsida</taxon>
        <taxon>eudicotyledons</taxon>
        <taxon>Gunneridae</taxon>
        <taxon>Pentapetalae</taxon>
        <taxon>rosids</taxon>
        <taxon>fabids</taxon>
        <taxon>Rosales</taxon>
        <taxon>Rosaceae</taxon>
        <taxon>Amygdaloideae</taxon>
        <taxon>Maleae</taxon>
        <taxon>Malus</taxon>
    </lineage>
</organism>
<protein>
    <submittedName>
        <fullName evidence="2">Uncharacterized protein</fullName>
    </submittedName>
</protein>
<evidence type="ECO:0000256" key="1">
    <source>
        <dbReference type="SAM" id="MobiDB-lite"/>
    </source>
</evidence>
<accession>A0A540KBG3</accession>
<gene>
    <name evidence="2" type="ORF">C1H46_042901</name>
</gene>